<proteinExistence type="predicted"/>
<accession>A0A136IP94</accession>
<protein>
    <submittedName>
        <fullName evidence="2">Uncharacterized protein</fullName>
    </submittedName>
</protein>
<evidence type="ECO:0000256" key="1">
    <source>
        <dbReference type="SAM" id="MobiDB-lite"/>
    </source>
</evidence>
<gene>
    <name evidence="2" type="ORF">Micbo1qcDRAFT_218869</name>
</gene>
<sequence length="266" mass="28462">MAAEGEGQSVQARHEAQGDAAVATASDSDRVVRGRGVQPAGAGLLRTNCLDGAPLRLPGVPVMGAPPTTNSPEETFRTRFSSPCHAGMEARPLRQKPCSASQCSTRARERIRRTTTTKPGSLPNSNLNTTMLHTPRPARLRHGLSASCAWRAASDRLVTVSRDKTASMTSRQLSRGQSQGPTISLQETSVQDGAMRVRWRQVANKTSDDQLHRNLSASDSGRHEAQGTRPFASLEAHSAQGLASWVQSGAVVLVQSSPLCHRVMQA</sequence>
<organism evidence="2 3">
    <name type="scientific">Microdochium bolleyi</name>
    <dbReference type="NCBI Taxonomy" id="196109"/>
    <lineage>
        <taxon>Eukaryota</taxon>
        <taxon>Fungi</taxon>
        <taxon>Dikarya</taxon>
        <taxon>Ascomycota</taxon>
        <taxon>Pezizomycotina</taxon>
        <taxon>Sordariomycetes</taxon>
        <taxon>Xylariomycetidae</taxon>
        <taxon>Xylariales</taxon>
        <taxon>Microdochiaceae</taxon>
        <taxon>Microdochium</taxon>
    </lineage>
</organism>
<feature type="region of interest" description="Disordered" evidence="1">
    <location>
        <begin position="1"/>
        <end position="33"/>
    </location>
</feature>
<dbReference type="AlphaFoldDB" id="A0A136IP94"/>
<reference evidence="3" key="1">
    <citation type="submission" date="2016-02" db="EMBL/GenBank/DDBJ databases">
        <title>Draft genome sequence of Microdochium bolleyi, a fungal endophyte of beachgrass.</title>
        <authorList>
            <consortium name="DOE Joint Genome Institute"/>
            <person name="David A.S."/>
            <person name="May G."/>
            <person name="Haridas S."/>
            <person name="Lim J."/>
            <person name="Wang M."/>
            <person name="Labutti K."/>
            <person name="Lipzen A."/>
            <person name="Barry K."/>
            <person name="Grigoriev I.V."/>
        </authorList>
    </citation>
    <scope>NUCLEOTIDE SEQUENCE [LARGE SCALE GENOMIC DNA]</scope>
    <source>
        <strain evidence="3">J235TASD1</strain>
    </source>
</reference>
<keyword evidence="3" id="KW-1185">Reference proteome</keyword>
<name>A0A136IP94_9PEZI</name>
<feature type="compositionally biased region" description="Polar residues" evidence="1">
    <location>
        <begin position="166"/>
        <end position="189"/>
    </location>
</feature>
<feature type="region of interest" description="Disordered" evidence="1">
    <location>
        <begin position="162"/>
        <end position="189"/>
    </location>
</feature>
<dbReference type="InParanoid" id="A0A136IP94"/>
<evidence type="ECO:0000313" key="2">
    <source>
        <dbReference type="EMBL" id="KXJ86688.1"/>
    </source>
</evidence>
<evidence type="ECO:0000313" key="3">
    <source>
        <dbReference type="Proteomes" id="UP000070501"/>
    </source>
</evidence>
<dbReference type="Proteomes" id="UP000070501">
    <property type="component" value="Unassembled WGS sequence"/>
</dbReference>
<dbReference type="EMBL" id="KQ964266">
    <property type="protein sequence ID" value="KXJ86688.1"/>
    <property type="molecule type" value="Genomic_DNA"/>
</dbReference>